<feature type="transmembrane region" description="Helical" evidence="2">
    <location>
        <begin position="31"/>
        <end position="53"/>
    </location>
</feature>
<feature type="transmembrane region" description="Helical" evidence="2">
    <location>
        <begin position="101"/>
        <end position="122"/>
    </location>
</feature>
<comment type="caution">
    <text evidence="3">The sequence shown here is derived from an EMBL/GenBank/DDBJ whole genome shotgun (WGS) entry which is preliminary data.</text>
</comment>
<organism evidence="3 4">
    <name type="scientific">Gordonia cholesterolivorans</name>
    <dbReference type="NCBI Taxonomy" id="559625"/>
    <lineage>
        <taxon>Bacteria</taxon>
        <taxon>Bacillati</taxon>
        <taxon>Actinomycetota</taxon>
        <taxon>Actinomycetes</taxon>
        <taxon>Mycobacteriales</taxon>
        <taxon>Gordoniaceae</taxon>
        <taxon>Gordonia</taxon>
    </lineage>
</organism>
<evidence type="ECO:0000256" key="2">
    <source>
        <dbReference type="SAM" id="Phobius"/>
    </source>
</evidence>
<proteinExistence type="predicted"/>
<keyword evidence="2" id="KW-0812">Transmembrane</keyword>
<feature type="region of interest" description="Disordered" evidence="1">
    <location>
        <begin position="190"/>
        <end position="235"/>
    </location>
</feature>
<keyword evidence="2" id="KW-0472">Membrane</keyword>
<name>A0ABN3HAA5_9ACTN</name>
<keyword evidence="4" id="KW-1185">Reference proteome</keyword>
<evidence type="ECO:0000313" key="4">
    <source>
        <dbReference type="Proteomes" id="UP001501170"/>
    </source>
</evidence>
<feature type="compositionally biased region" description="Low complexity" evidence="1">
    <location>
        <begin position="209"/>
        <end position="227"/>
    </location>
</feature>
<evidence type="ECO:0000256" key="1">
    <source>
        <dbReference type="SAM" id="MobiDB-lite"/>
    </source>
</evidence>
<accession>A0ABN3HAA5</accession>
<feature type="transmembrane region" description="Helical" evidence="2">
    <location>
        <begin position="142"/>
        <end position="161"/>
    </location>
</feature>
<evidence type="ECO:0000313" key="3">
    <source>
        <dbReference type="EMBL" id="GAA2373981.1"/>
    </source>
</evidence>
<reference evidence="3 4" key="1">
    <citation type="journal article" date="2019" name="Int. J. Syst. Evol. Microbiol.">
        <title>The Global Catalogue of Microorganisms (GCM) 10K type strain sequencing project: providing services to taxonomists for standard genome sequencing and annotation.</title>
        <authorList>
            <consortium name="The Broad Institute Genomics Platform"/>
            <consortium name="The Broad Institute Genome Sequencing Center for Infectious Disease"/>
            <person name="Wu L."/>
            <person name="Ma J."/>
        </authorList>
    </citation>
    <scope>NUCLEOTIDE SEQUENCE [LARGE SCALE GENOMIC DNA]</scope>
    <source>
        <strain evidence="3 4">JCM 16227</strain>
    </source>
</reference>
<evidence type="ECO:0008006" key="5">
    <source>
        <dbReference type="Google" id="ProtNLM"/>
    </source>
</evidence>
<gene>
    <name evidence="3" type="ORF">GCM10009855_11500</name>
</gene>
<dbReference type="EMBL" id="BAAARB010000004">
    <property type="protein sequence ID" value="GAA2373981.1"/>
    <property type="molecule type" value="Genomic_DNA"/>
</dbReference>
<dbReference type="RefSeq" id="WP_346075348.1">
    <property type="nucleotide sequence ID" value="NZ_BAAARB010000004.1"/>
</dbReference>
<feature type="transmembrane region" description="Helical" evidence="2">
    <location>
        <begin position="78"/>
        <end position="96"/>
    </location>
</feature>
<protein>
    <recommendedName>
        <fullName evidence="5">Transmembrane protein</fullName>
    </recommendedName>
</protein>
<sequence>MSKNDLDTFTRYERELRKTEKKVAGEIDPGARAVVVAVCVLLAMVSLVLPHAGDATGLDVLMMTDKATAEHIKLPSEIFVYMLTIFGIGFSTLALITRRWVLAWIALAGTAVDAVAGMLAIWTRNTVGVDETASPSGAGAGLLLGWAVAIVLVFHWARVVWNRNSYHLALEQERRAEAANREAFGLSLQRPVAPSAKAARADEADSAEADSAGTAQTQGDQTRGDQTPEGTASDD</sequence>
<dbReference type="Proteomes" id="UP001501170">
    <property type="component" value="Unassembled WGS sequence"/>
</dbReference>
<keyword evidence="2" id="KW-1133">Transmembrane helix</keyword>